<evidence type="ECO:0000313" key="2">
    <source>
        <dbReference type="Proteomes" id="UP001162060"/>
    </source>
</evidence>
<proteinExistence type="predicted"/>
<evidence type="ECO:0000313" key="1">
    <source>
        <dbReference type="EMBL" id="CAK7923900.1"/>
    </source>
</evidence>
<accession>A0AAV1TNS4</accession>
<organism evidence="1 2">
    <name type="scientific">Peronospora matthiolae</name>
    <dbReference type="NCBI Taxonomy" id="2874970"/>
    <lineage>
        <taxon>Eukaryota</taxon>
        <taxon>Sar</taxon>
        <taxon>Stramenopiles</taxon>
        <taxon>Oomycota</taxon>
        <taxon>Peronosporomycetes</taxon>
        <taxon>Peronosporales</taxon>
        <taxon>Peronosporaceae</taxon>
        <taxon>Peronospora</taxon>
    </lineage>
</organism>
<protein>
    <recommendedName>
        <fullName evidence="3">Protein yippee-like</fullName>
    </recommendedName>
</protein>
<name>A0AAV1TNS4_9STRA</name>
<gene>
    <name evidence="1" type="ORF">PM001_LOCUS9050</name>
</gene>
<dbReference type="AlphaFoldDB" id="A0AAV1TNS4"/>
<dbReference type="EMBL" id="CAKLBY020000071">
    <property type="protein sequence ID" value="CAK7923900.1"/>
    <property type="molecule type" value="Genomic_DNA"/>
</dbReference>
<comment type="caution">
    <text evidence="1">The sequence shown here is derived from an EMBL/GenBank/DDBJ whole genome shotgun (WGS) entry which is preliminary data.</text>
</comment>
<sequence length="140" mass="16131">MPSSKELDRLAGMTTEWDRISWFDCRKIFRPNSSTETIHAEEELFTDVFFKHQWYDGSRVRDGKALVQGWNALIHTIKCIGCEAWIGKLDAARIRFEKRNPVGARYKLHRRSRKAGLPCLSWGDSCSGCLDNSNRAPREA</sequence>
<evidence type="ECO:0008006" key="3">
    <source>
        <dbReference type="Google" id="ProtNLM"/>
    </source>
</evidence>
<reference evidence="1" key="1">
    <citation type="submission" date="2024-01" db="EMBL/GenBank/DDBJ databases">
        <authorList>
            <person name="Webb A."/>
        </authorList>
    </citation>
    <scope>NUCLEOTIDE SEQUENCE</scope>
    <source>
        <strain evidence="1">Pm1</strain>
    </source>
</reference>
<dbReference type="Proteomes" id="UP001162060">
    <property type="component" value="Unassembled WGS sequence"/>
</dbReference>